<dbReference type="RefSeq" id="XP_018125559.1">
    <property type="nucleotide sequence ID" value="XM_018279582.1"/>
</dbReference>
<evidence type="ECO:0000313" key="2">
    <source>
        <dbReference type="Proteomes" id="UP000091956"/>
    </source>
</evidence>
<organism evidence="1 2">
    <name type="scientific">Pseudogymnoascus verrucosus</name>
    <dbReference type="NCBI Taxonomy" id="342668"/>
    <lineage>
        <taxon>Eukaryota</taxon>
        <taxon>Fungi</taxon>
        <taxon>Dikarya</taxon>
        <taxon>Ascomycota</taxon>
        <taxon>Pezizomycotina</taxon>
        <taxon>Leotiomycetes</taxon>
        <taxon>Thelebolales</taxon>
        <taxon>Thelebolaceae</taxon>
        <taxon>Pseudogymnoascus</taxon>
    </lineage>
</organism>
<dbReference type="EMBL" id="KV460279">
    <property type="protein sequence ID" value="OBT91826.1"/>
    <property type="molecule type" value="Genomic_DNA"/>
</dbReference>
<dbReference type="Proteomes" id="UP000091956">
    <property type="component" value="Unassembled WGS sequence"/>
</dbReference>
<protein>
    <submittedName>
        <fullName evidence="1">Uncharacterized protein</fullName>
    </submittedName>
</protein>
<dbReference type="AlphaFoldDB" id="A0A1B8G7L1"/>
<dbReference type="OrthoDB" id="5425043at2759"/>
<evidence type="ECO:0000313" key="1">
    <source>
        <dbReference type="EMBL" id="OBT91826.1"/>
    </source>
</evidence>
<accession>A0A1B8G7L1</accession>
<name>A0A1B8G7L1_9PEZI</name>
<sequence>MKRRQEAAAAVGFTLYGKGAGAVVGGTLDAAIRSEMRNAYPDVQQHEIEAKWKGMMEILDRETRYVTYREDRPDLKWFSRTYASLRAFIMDKSKQMRYNMLKSLQLHVKTAVQDAPDLLEGCLSMEDLVAHFQELYTPENFLQAFGFIQH</sequence>
<dbReference type="GeneID" id="28843562"/>
<proteinExistence type="predicted"/>
<gene>
    <name evidence="1" type="ORF">VE01_10176</name>
</gene>
<reference evidence="1 2" key="1">
    <citation type="submission" date="2016-03" db="EMBL/GenBank/DDBJ databases">
        <title>Comparative genomics of Pseudogymnoascus destructans, the fungus causing white-nose syndrome of bats.</title>
        <authorList>
            <person name="Palmer J.M."/>
            <person name="Drees K.P."/>
            <person name="Foster J.T."/>
            <person name="Lindner D.L."/>
        </authorList>
    </citation>
    <scope>NUCLEOTIDE SEQUENCE [LARGE SCALE GENOMIC DNA]</scope>
    <source>
        <strain evidence="1 2">UAMH 10579</strain>
    </source>
</reference>
<keyword evidence="2" id="KW-1185">Reference proteome</keyword>
<reference evidence="2" key="2">
    <citation type="journal article" date="2018" name="Nat. Commun.">
        <title>Extreme sensitivity to ultraviolet light in the fungal pathogen causing white-nose syndrome of bats.</title>
        <authorList>
            <person name="Palmer J.M."/>
            <person name="Drees K.P."/>
            <person name="Foster J.T."/>
            <person name="Lindner D.L."/>
        </authorList>
    </citation>
    <scope>NUCLEOTIDE SEQUENCE [LARGE SCALE GENOMIC DNA]</scope>
    <source>
        <strain evidence="2">UAMH 10579</strain>
    </source>
</reference>